<dbReference type="InterPro" id="IPR004358">
    <property type="entry name" value="Sig_transdc_His_kin-like_C"/>
</dbReference>
<evidence type="ECO:0000256" key="4">
    <source>
        <dbReference type="ARBA" id="ARBA00022553"/>
    </source>
</evidence>
<dbReference type="PRINTS" id="PR00344">
    <property type="entry name" value="BCTRLSENSOR"/>
</dbReference>
<dbReference type="Gene3D" id="3.40.50.2300">
    <property type="match status" value="1"/>
</dbReference>
<dbReference type="InterPro" id="IPR029016">
    <property type="entry name" value="GAF-like_dom_sf"/>
</dbReference>
<proteinExistence type="predicted"/>
<keyword evidence="11" id="KW-0902">Two-component regulatory system</keyword>
<dbReference type="SUPFAM" id="SSF55874">
    <property type="entry name" value="ATPase domain of HSP90 chaperone/DNA topoisomerase II/histidine kinase"/>
    <property type="match status" value="1"/>
</dbReference>
<keyword evidence="6" id="KW-0812">Transmembrane</keyword>
<evidence type="ECO:0000256" key="7">
    <source>
        <dbReference type="ARBA" id="ARBA00022741"/>
    </source>
</evidence>
<dbReference type="Pfam" id="PF00512">
    <property type="entry name" value="HisKA"/>
    <property type="match status" value="1"/>
</dbReference>
<dbReference type="InterPro" id="IPR036097">
    <property type="entry name" value="HisK_dim/P_sf"/>
</dbReference>
<feature type="modified residue" description="4-aspartylphosphate" evidence="13">
    <location>
        <position position="485"/>
    </location>
</feature>
<protein>
    <recommendedName>
        <fullName evidence="3">histidine kinase</fullName>
        <ecNumber evidence="3">2.7.13.3</ecNumber>
    </recommendedName>
</protein>
<dbReference type="SMART" id="SM00387">
    <property type="entry name" value="HATPase_c"/>
    <property type="match status" value="1"/>
</dbReference>
<evidence type="ECO:0000256" key="6">
    <source>
        <dbReference type="ARBA" id="ARBA00022692"/>
    </source>
</evidence>
<reference evidence="16" key="1">
    <citation type="journal article" date="2019" name="PLoS Negl. Trop. Dis.">
        <title>Revisiting the worldwide diversity of Leptospira species in the environment.</title>
        <authorList>
            <person name="Vincent A.T."/>
            <person name="Schiettekatte O."/>
            <person name="Bourhy P."/>
            <person name="Veyrier F.J."/>
            <person name="Picardeau M."/>
        </authorList>
    </citation>
    <scope>NUCLEOTIDE SEQUENCE [LARGE SCALE GENOMIC DNA]</scope>
    <source>
        <strain evidence="16">201800299</strain>
    </source>
</reference>
<feature type="domain" description="Response regulatory" evidence="15">
    <location>
        <begin position="436"/>
        <end position="553"/>
    </location>
</feature>
<dbReference type="Pfam" id="PF02518">
    <property type="entry name" value="HATPase_c"/>
    <property type="match status" value="1"/>
</dbReference>
<dbReference type="AlphaFoldDB" id="A0A5F1YBK8"/>
<dbReference type="GO" id="GO:0000155">
    <property type="term" value="F:phosphorelay sensor kinase activity"/>
    <property type="evidence" value="ECO:0007669"/>
    <property type="project" value="InterPro"/>
</dbReference>
<dbReference type="InterPro" id="IPR003661">
    <property type="entry name" value="HisK_dim/P_dom"/>
</dbReference>
<sequence length="559" mass="62825">MDDNIIPVPADESARLKALLAYKILDTPAEEKFDSMTQIVSFICDTKTALISLIDMNRQWFKAKTGMADSETPRDISFCQYAILQDDIFEIEDAHLDPRFKNNPLVTGPPYIRFYAGAPLRTPEGFNVGTLCVIDPNPKRLSQKQRLILKVLAEQIIFNFELIKTNRELIAVRKKEEQLQNYKSQFFANMSHEIRTPVHGILGVAGLLAETELQVEQREYVDTIRKSGGLLLNLLNDILDFSKLESGHMKVETVSFDLVELLKDVYSLFELEARRKNVEFTLRFGDKNSLIIVSDPNRLKQVLINLISNAFKFTEKGKVCLELETGSDDGKTSEIFLRVKDTGIGIPELKLAELFQAYTQADTSVSRKYGGTGLGLAISKNLSEMMDLQLTARSTINKGSVFEISGIVNLAEKSEVSFEQKKIVFNSNGSPVQDLRILVAEDNETNQMLIRRLLEKLGYRPTIVSNGIEALHHIEMQGADVLFLDIQMPELSGIDTAKILSQHTNQSMRPYIIAITANASASDREACLNAGMDDYISKPFHKEEIAALLNKYNGKKTFP</sequence>
<dbReference type="SUPFAM" id="SSF47384">
    <property type="entry name" value="Homodimeric domain of signal transducing histidine kinase"/>
    <property type="match status" value="1"/>
</dbReference>
<evidence type="ECO:0000256" key="2">
    <source>
        <dbReference type="ARBA" id="ARBA00004370"/>
    </source>
</evidence>
<keyword evidence="17" id="KW-1185">Reference proteome</keyword>
<dbReference type="RefSeq" id="WP_135595333.1">
    <property type="nucleotide sequence ID" value="NZ_RQEZ01000114.1"/>
</dbReference>
<evidence type="ECO:0000256" key="11">
    <source>
        <dbReference type="ARBA" id="ARBA00023012"/>
    </source>
</evidence>
<dbReference type="InterPro" id="IPR005467">
    <property type="entry name" value="His_kinase_dom"/>
</dbReference>
<evidence type="ECO:0000256" key="5">
    <source>
        <dbReference type="ARBA" id="ARBA00022679"/>
    </source>
</evidence>
<evidence type="ECO:0000259" key="14">
    <source>
        <dbReference type="PROSITE" id="PS50109"/>
    </source>
</evidence>
<evidence type="ECO:0000256" key="8">
    <source>
        <dbReference type="ARBA" id="ARBA00022777"/>
    </source>
</evidence>
<dbReference type="PANTHER" id="PTHR45339:SF1">
    <property type="entry name" value="HYBRID SIGNAL TRANSDUCTION HISTIDINE KINASE J"/>
    <property type="match status" value="1"/>
</dbReference>
<evidence type="ECO:0000256" key="10">
    <source>
        <dbReference type="ARBA" id="ARBA00022989"/>
    </source>
</evidence>
<feature type="domain" description="Histidine kinase" evidence="14">
    <location>
        <begin position="189"/>
        <end position="410"/>
    </location>
</feature>
<dbReference type="SMART" id="SM00448">
    <property type="entry name" value="REC"/>
    <property type="match status" value="1"/>
</dbReference>
<dbReference type="FunFam" id="3.30.565.10:FF:000010">
    <property type="entry name" value="Sensor histidine kinase RcsC"/>
    <property type="match status" value="1"/>
</dbReference>
<evidence type="ECO:0000256" key="12">
    <source>
        <dbReference type="ARBA" id="ARBA00023136"/>
    </source>
</evidence>
<dbReference type="Pfam" id="PF00072">
    <property type="entry name" value="Response_reg"/>
    <property type="match status" value="1"/>
</dbReference>
<dbReference type="OrthoDB" id="6192248at2"/>
<dbReference type="EMBL" id="RQFA01000037">
    <property type="protein sequence ID" value="TGK34518.1"/>
    <property type="molecule type" value="Genomic_DNA"/>
</dbReference>
<comment type="catalytic activity">
    <reaction evidence="1">
        <text>ATP + protein L-histidine = ADP + protein N-phospho-L-histidine.</text>
        <dbReference type="EC" id="2.7.13.3"/>
    </reaction>
</comment>
<gene>
    <name evidence="16" type="ORF">EHQ17_08825</name>
</gene>
<dbReference type="PROSITE" id="PS50110">
    <property type="entry name" value="RESPONSE_REGULATORY"/>
    <property type="match status" value="1"/>
</dbReference>
<dbReference type="InterPro" id="IPR003594">
    <property type="entry name" value="HATPase_dom"/>
</dbReference>
<dbReference type="EC" id="2.7.13.3" evidence="3"/>
<keyword evidence="5" id="KW-0808">Transferase</keyword>
<dbReference type="GO" id="GO:0016020">
    <property type="term" value="C:membrane"/>
    <property type="evidence" value="ECO:0007669"/>
    <property type="project" value="UniProtKB-SubCell"/>
</dbReference>
<dbReference type="GO" id="GO:0005524">
    <property type="term" value="F:ATP binding"/>
    <property type="evidence" value="ECO:0007669"/>
    <property type="project" value="UniProtKB-KW"/>
</dbReference>
<name>A0A5F1YBK8_9LEPT</name>
<dbReference type="SMART" id="SM00388">
    <property type="entry name" value="HisKA"/>
    <property type="match status" value="1"/>
</dbReference>
<evidence type="ECO:0000256" key="9">
    <source>
        <dbReference type="ARBA" id="ARBA00022840"/>
    </source>
</evidence>
<evidence type="ECO:0000256" key="13">
    <source>
        <dbReference type="PROSITE-ProRule" id="PRU00169"/>
    </source>
</evidence>
<dbReference type="SUPFAM" id="SSF55781">
    <property type="entry name" value="GAF domain-like"/>
    <property type="match status" value="1"/>
</dbReference>
<dbReference type="PANTHER" id="PTHR45339">
    <property type="entry name" value="HYBRID SIGNAL TRANSDUCTION HISTIDINE KINASE J"/>
    <property type="match status" value="1"/>
</dbReference>
<evidence type="ECO:0000313" key="16">
    <source>
        <dbReference type="EMBL" id="TGK34518.1"/>
    </source>
</evidence>
<keyword evidence="4 13" id="KW-0597">Phosphoprotein</keyword>
<comment type="caution">
    <text evidence="16">The sequence shown here is derived from an EMBL/GenBank/DDBJ whole genome shotgun (WGS) entry which is preliminary data.</text>
</comment>
<dbReference type="InterPro" id="IPR011006">
    <property type="entry name" value="CheY-like_superfamily"/>
</dbReference>
<dbReference type="CDD" id="cd16922">
    <property type="entry name" value="HATPase_EvgS-ArcB-TorS-like"/>
    <property type="match status" value="1"/>
</dbReference>
<dbReference type="FunFam" id="1.10.287.130:FF:000004">
    <property type="entry name" value="Ethylene receptor 1"/>
    <property type="match status" value="1"/>
</dbReference>
<dbReference type="InterPro" id="IPR036890">
    <property type="entry name" value="HATPase_C_sf"/>
</dbReference>
<keyword evidence="9" id="KW-0067">ATP-binding</keyword>
<dbReference type="CDD" id="cd00082">
    <property type="entry name" value="HisKA"/>
    <property type="match status" value="1"/>
</dbReference>
<comment type="subcellular location">
    <subcellularLocation>
        <location evidence="2">Membrane</location>
    </subcellularLocation>
</comment>
<evidence type="ECO:0000256" key="3">
    <source>
        <dbReference type="ARBA" id="ARBA00012438"/>
    </source>
</evidence>
<dbReference type="Proteomes" id="UP000298277">
    <property type="component" value="Unassembled WGS sequence"/>
</dbReference>
<organism evidence="16 17">
    <name type="scientific">Leptospira gomenensis</name>
    <dbReference type="NCBI Taxonomy" id="2484974"/>
    <lineage>
        <taxon>Bacteria</taxon>
        <taxon>Pseudomonadati</taxon>
        <taxon>Spirochaetota</taxon>
        <taxon>Spirochaetia</taxon>
        <taxon>Leptospirales</taxon>
        <taxon>Leptospiraceae</taxon>
        <taxon>Leptospira</taxon>
    </lineage>
</organism>
<dbReference type="SUPFAM" id="SSF52172">
    <property type="entry name" value="CheY-like"/>
    <property type="match status" value="1"/>
</dbReference>
<dbReference type="PROSITE" id="PS50109">
    <property type="entry name" value="HIS_KIN"/>
    <property type="match status" value="1"/>
</dbReference>
<dbReference type="Pfam" id="PF01590">
    <property type="entry name" value="GAF"/>
    <property type="match status" value="1"/>
</dbReference>
<dbReference type="Gene3D" id="3.30.565.10">
    <property type="entry name" value="Histidine kinase-like ATPase, C-terminal domain"/>
    <property type="match status" value="1"/>
</dbReference>
<keyword evidence="10" id="KW-1133">Transmembrane helix</keyword>
<evidence type="ECO:0000313" key="17">
    <source>
        <dbReference type="Proteomes" id="UP000298277"/>
    </source>
</evidence>
<keyword evidence="7" id="KW-0547">Nucleotide-binding</keyword>
<accession>A0A5F1YBK8</accession>
<dbReference type="Gene3D" id="1.10.287.130">
    <property type="match status" value="1"/>
</dbReference>
<dbReference type="InterPro" id="IPR003018">
    <property type="entry name" value="GAF"/>
</dbReference>
<dbReference type="InterPro" id="IPR001789">
    <property type="entry name" value="Sig_transdc_resp-reg_receiver"/>
</dbReference>
<evidence type="ECO:0000256" key="1">
    <source>
        <dbReference type="ARBA" id="ARBA00000085"/>
    </source>
</evidence>
<keyword evidence="8 16" id="KW-0418">Kinase</keyword>
<keyword evidence="12" id="KW-0472">Membrane</keyword>
<evidence type="ECO:0000259" key="15">
    <source>
        <dbReference type="PROSITE" id="PS50110"/>
    </source>
</evidence>
<dbReference type="CDD" id="cd17546">
    <property type="entry name" value="REC_hyHK_CKI1_RcsC-like"/>
    <property type="match status" value="1"/>
</dbReference>
<dbReference type="Gene3D" id="3.30.450.40">
    <property type="match status" value="1"/>
</dbReference>